<dbReference type="WBParaSite" id="NBR_0001254101-mRNA-1">
    <property type="protein sequence ID" value="NBR_0001254101-mRNA-1"/>
    <property type="gene ID" value="NBR_0001254101"/>
</dbReference>
<dbReference type="AlphaFoldDB" id="A0A0N4Y8I9"/>
<keyword evidence="3" id="KW-1185">Reference proteome</keyword>
<evidence type="ECO:0000313" key="2">
    <source>
        <dbReference type="EMBL" id="VDL76131.1"/>
    </source>
</evidence>
<evidence type="ECO:0000313" key="4">
    <source>
        <dbReference type="WBParaSite" id="NBR_0001254101-mRNA-1"/>
    </source>
</evidence>
<organism evidence="4">
    <name type="scientific">Nippostrongylus brasiliensis</name>
    <name type="common">Rat hookworm</name>
    <dbReference type="NCBI Taxonomy" id="27835"/>
    <lineage>
        <taxon>Eukaryota</taxon>
        <taxon>Metazoa</taxon>
        <taxon>Ecdysozoa</taxon>
        <taxon>Nematoda</taxon>
        <taxon>Chromadorea</taxon>
        <taxon>Rhabditida</taxon>
        <taxon>Rhabditina</taxon>
        <taxon>Rhabditomorpha</taxon>
        <taxon>Strongyloidea</taxon>
        <taxon>Heligmosomidae</taxon>
        <taxon>Nippostrongylus</taxon>
    </lineage>
</organism>
<dbReference type="PANTHER" id="PTHR22900">
    <property type="entry name" value="PROTEIN CBG14245-RELATED"/>
    <property type="match status" value="1"/>
</dbReference>
<protein>
    <submittedName>
        <fullName evidence="4">Carbohydrate sulfotransferase</fullName>
    </submittedName>
</protein>
<dbReference type="OMA" id="NINMTHD"/>
<dbReference type="EMBL" id="UYSL01020787">
    <property type="protein sequence ID" value="VDL76131.1"/>
    <property type="molecule type" value="Genomic_DNA"/>
</dbReference>
<evidence type="ECO:0000313" key="3">
    <source>
        <dbReference type="Proteomes" id="UP000271162"/>
    </source>
</evidence>
<feature type="transmembrane region" description="Helical" evidence="1">
    <location>
        <begin position="12"/>
        <end position="29"/>
    </location>
</feature>
<name>A0A0N4Y8I9_NIPBR</name>
<proteinExistence type="predicted"/>
<dbReference type="GO" id="GO:0047756">
    <property type="term" value="F:chondroitin 4-sulfotransferase activity"/>
    <property type="evidence" value="ECO:0007669"/>
    <property type="project" value="InterPro"/>
</dbReference>
<evidence type="ECO:0000256" key="1">
    <source>
        <dbReference type="SAM" id="Phobius"/>
    </source>
</evidence>
<reference evidence="4" key="1">
    <citation type="submission" date="2017-02" db="UniProtKB">
        <authorList>
            <consortium name="WormBaseParasite"/>
        </authorList>
    </citation>
    <scope>IDENTIFICATION</scope>
</reference>
<dbReference type="InterPro" id="IPR007669">
    <property type="entry name" value="Chst-1-like"/>
</dbReference>
<dbReference type="GO" id="GO:1902884">
    <property type="term" value="P:positive regulation of response to oxidative stress"/>
    <property type="evidence" value="ECO:0007669"/>
    <property type="project" value="InterPro"/>
</dbReference>
<gene>
    <name evidence="2" type="ORF">NBR_LOCUS12542</name>
</gene>
<sequence>MFSSRRTRHGLIVAVFVVAVVVFVGFFTIDDGEDKSLSTTQFIIVPNISNMVRPFRQYREEYVVAPHYHLASCQIEKVMTTLKDGIFCYLFAPDAFVAANRTISEEKWSTRFCSHKKHFRRNMSDVLQAIGNESVLFAVIRHPIDRFLSAYLDKCIMYCDFDHFLDKYVIIKYGSDKEGITAMADQFDALFQQVGVTQEERAVIKMEILKGSTFHSTHSLEEVQKLKERVFADKMLLRKLYEIYFYDFMVFNFSAPEI</sequence>
<dbReference type="GO" id="GO:0050650">
    <property type="term" value="P:chondroitin sulfate proteoglycan biosynthetic process"/>
    <property type="evidence" value="ECO:0007669"/>
    <property type="project" value="InterPro"/>
</dbReference>
<keyword evidence="1" id="KW-0472">Membrane</keyword>
<keyword evidence="1" id="KW-1133">Transmembrane helix</keyword>
<dbReference type="InterPro" id="IPR005331">
    <property type="entry name" value="Sulfotransferase"/>
</dbReference>
<keyword evidence="1" id="KW-0812">Transmembrane</keyword>
<accession>A0A0N4Y8I9</accession>
<dbReference type="Proteomes" id="UP000271162">
    <property type="component" value="Unassembled WGS sequence"/>
</dbReference>
<reference evidence="2 3" key="2">
    <citation type="submission" date="2018-11" db="EMBL/GenBank/DDBJ databases">
        <authorList>
            <consortium name="Pathogen Informatics"/>
        </authorList>
    </citation>
    <scope>NUCLEOTIDE SEQUENCE [LARGE SCALE GENOMIC DNA]</scope>
</reference>
<dbReference type="Pfam" id="PF03567">
    <property type="entry name" value="Sulfotransfer_2"/>
    <property type="match status" value="2"/>
</dbReference>
<dbReference type="GO" id="GO:0016020">
    <property type="term" value="C:membrane"/>
    <property type="evidence" value="ECO:0007669"/>
    <property type="project" value="InterPro"/>
</dbReference>